<dbReference type="InterPro" id="IPR029753">
    <property type="entry name" value="D-isomer_DH_CS"/>
</dbReference>
<dbReference type="InterPro" id="IPR029752">
    <property type="entry name" value="D-isomer_DH_CS1"/>
</dbReference>
<dbReference type="OrthoDB" id="9805416at2"/>
<sequence length="338" mass="38051">MKVLFYGVREVEIPLFHELNKKEGFGYELELIPDYLNSKETAEKAKGFECVVLRGNCFATKEVLDMYKEYGVKYLLTRTVGTNHIDVKYAKELGFKLAYVPFYSPNAIAELAVSLAMSLLRHLPYTAEKFKNRNFTVDAQMFSKEVRNCTVGVIGLGRIGFTAAKLFKGLGANVIGYDMFPKTGVEDIVTQVPMDELIKKSDIITLHAPFIKENGKIVTKEFLNNMKENSILINTARGELMDLEAVVEALESGHLAAAGIDTIEGEVNYFFKNFSDKQAEFRADYPLYNRLLDLYPRVLVTPHVGSYTDEAASNMIETSFENLKEYLDTGACKNDIKA</sequence>
<name>A0A0M4S9Y9_FUSNC</name>
<dbReference type="PROSITE" id="PS00671">
    <property type="entry name" value="D_2_HYDROXYACID_DH_3"/>
    <property type="match status" value="1"/>
</dbReference>
<dbReference type="PANTHER" id="PTHR43026">
    <property type="entry name" value="2-HYDROXYACID DEHYDROGENASE HOMOLOG 1-RELATED"/>
    <property type="match status" value="1"/>
</dbReference>
<evidence type="ECO:0000256" key="1">
    <source>
        <dbReference type="ARBA" id="ARBA00005854"/>
    </source>
</evidence>
<keyword evidence="3" id="KW-0520">NAD</keyword>
<reference evidence="7 8" key="1">
    <citation type="submission" date="2015-10" db="EMBL/GenBank/DDBJ databases">
        <authorList>
            <person name="Gilbert D.G."/>
        </authorList>
    </citation>
    <scope>NUCLEOTIDE SEQUENCE [LARGE SCALE GENOMIC DNA]</scope>
    <source>
        <strain evidence="7 8">ChDC F311</strain>
    </source>
</reference>
<accession>A0A0M4S9Y9</accession>
<dbReference type="Gene3D" id="3.40.50.720">
    <property type="entry name" value="NAD(P)-binding Rossmann-like Domain"/>
    <property type="match status" value="2"/>
</dbReference>
<evidence type="ECO:0000259" key="5">
    <source>
        <dbReference type="Pfam" id="PF00389"/>
    </source>
</evidence>
<comment type="similarity">
    <text evidence="1 4">Belongs to the D-isomer specific 2-hydroxyacid dehydrogenase family.</text>
</comment>
<organism evidence="7 8">
    <name type="scientific">Fusobacterium nucleatum subsp. nucleatum</name>
    <dbReference type="NCBI Taxonomy" id="76856"/>
    <lineage>
        <taxon>Bacteria</taxon>
        <taxon>Fusobacteriati</taxon>
        <taxon>Fusobacteriota</taxon>
        <taxon>Fusobacteriia</taxon>
        <taxon>Fusobacteriales</taxon>
        <taxon>Fusobacteriaceae</taxon>
        <taxon>Fusobacterium</taxon>
    </lineage>
</organism>
<dbReference type="PANTHER" id="PTHR43026:SF1">
    <property type="entry name" value="2-HYDROXYACID DEHYDROGENASE HOMOLOG 1-RELATED"/>
    <property type="match status" value="1"/>
</dbReference>
<evidence type="ECO:0000259" key="6">
    <source>
        <dbReference type="Pfam" id="PF02826"/>
    </source>
</evidence>
<gene>
    <name evidence="7" type="ORF">RO03_01830</name>
</gene>
<dbReference type="Pfam" id="PF00389">
    <property type="entry name" value="2-Hacid_dh"/>
    <property type="match status" value="1"/>
</dbReference>
<dbReference type="PATRIC" id="fig|76856.3.peg.92"/>
<dbReference type="EMBL" id="LMVH01000001">
    <property type="protein sequence ID" value="KUL98294.1"/>
    <property type="molecule type" value="Genomic_DNA"/>
</dbReference>
<dbReference type="GO" id="GO:0008720">
    <property type="term" value="F:D-lactate dehydrogenase (NAD+) activity"/>
    <property type="evidence" value="ECO:0007669"/>
    <property type="project" value="TreeGrafter"/>
</dbReference>
<evidence type="ECO:0000313" key="7">
    <source>
        <dbReference type="EMBL" id="KUL98294.1"/>
    </source>
</evidence>
<dbReference type="SUPFAM" id="SSF51735">
    <property type="entry name" value="NAD(P)-binding Rossmann-fold domains"/>
    <property type="match status" value="1"/>
</dbReference>
<comment type="caution">
    <text evidence="7">The sequence shown here is derived from an EMBL/GenBank/DDBJ whole genome shotgun (WGS) entry which is preliminary data.</text>
</comment>
<protein>
    <submittedName>
        <fullName evidence="7">Lactate dehydrogenase</fullName>
    </submittedName>
</protein>
<dbReference type="Pfam" id="PF02826">
    <property type="entry name" value="2-Hacid_dh_C"/>
    <property type="match status" value="1"/>
</dbReference>
<dbReference type="GO" id="GO:0051287">
    <property type="term" value="F:NAD binding"/>
    <property type="evidence" value="ECO:0007669"/>
    <property type="project" value="InterPro"/>
</dbReference>
<evidence type="ECO:0000313" key="8">
    <source>
        <dbReference type="Proteomes" id="UP000054800"/>
    </source>
</evidence>
<dbReference type="PROSITE" id="PS00065">
    <property type="entry name" value="D_2_HYDROXYACID_DH_1"/>
    <property type="match status" value="1"/>
</dbReference>
<proteinExistence type="inferred from homology"/>
<dbReference type="InterPro" id="IPR058205">
    <property type="entry name" value="D-LDH-like"/>
</dbReference>
<evidence type="ECO:0000256" key="4">
    <source>
        <dbReference type="RuleBase" id="RU003719"/>
    </source>
</evidence>
<feature type="domain" description="D-isomer specific 2-hydroxyacid dehydrogenase NAD-binding" evidence="6">
    <location>
        <begin position="114"/>
        <end position="305"/>
    </location>
</feature>
<dbReference type="RefSeq" id="WP_005903633.1">
    <property type="nucleotide sequence ID" value="NZ_CP022122.1"/>
</dbReference>
<evidence type="ECO:0000256" key="3">
    <source>
        <dbReference type="ARBA" id="ARBA00023027"/>
    </source>
</evidence>
<keyword evidence="2 4" id="KW-0560">Oxidoreductase</keyword>
<dbReference type="InterPro" id="IPR036291">
    <property type="entry name" value="NAD(P)-bd_dom_sf"/>
</dbReference>
<dbReference type="Proteomes" id="UP000054800">
    <property type="component" value="Unassembled WGS sequence"/>
</dbReference>
<dbReference type="CDD" id="cd12184">
    <property type="entry name" value="HGDH_like"/>
    <property type="match status" value="1"/>
</dbReference>
<dbReference type="InterPro" id="IPR006139">
    <property type="entry name" value="D-isomer_2_OHA_DH_cat_dom"/>
</dbReference>
<evidence type="ECO:0000256" key="2">
    <source>
        <dbReference type="ARBA" id="ARBA00023002"/>
    </source>
</evidence>
<dbReference type="SUPFAM" id="SSF52283">
    <property type="entry name" value="Formate/glycerate dehydrogenase catalytic domain-like"/>
    <property type="match status" value="1"/>
</dbReference>
<feature type="domain" description="D-isomer specific 2-hydroxyacid dehydrogenase catalytic" evidence="5">
    <location>
        <begin position="4"/>
        <end position="336"/>
    </location>
</feature>
<dbReference type="AlphaFoldDB" id="A0A0M4S9Y9"/>
<dbReference type="InterPro" id="IPR006140">
    <property type="entry name" value="D-isomer_DH_NAD-bd"/>
</dbReference>